<dbReference type="SUPFAM" id="SSF88723">
    <property type="entry name" value="PIN domain-like"/>
    <property type="match status" value="1"/>
</dbReference>
<proteinExistence type="inferred from homology"/>
<evidence type="ECO:0000256" key="1">
    <source>
        <dbReference type="ARBA" id="ARBA00009495"/>
    </source>
</evidence>
<dbReference type="Gene3D" id="3.40.50.1010">
    <property type="entry name" value="5'-nuclease"/>
    <property type="match status" value="1"/>
</dbReference>
<dbReference type="PANTHER" id="PTHR15976:SF17">
    <property type="entry name" value="CONSTITUTIVE COACTIVATOR OF PEROXISOME PROLIFERATOR-ACTIVATED RECEPTOR GAMMA"/>
    <property type="match status" value="1"/>
</dbReference>
<dbReference type="InterPro" id="IPR029060">
    <property type="entry name" value="PIN-like_dom_sf"/>
</dbReference>
<dbReference type="PANTHER" id="PTHR15976">
    <property type="entry name" value="CONSTITUTIVE COACTIVATOR OF PEROXISOME PROLIFERATOR-ACTIVATED RECEPTOR GAMMA"/>
    <property type="match status" value="1"/>
</dbReference>
<comment type="similarity">
    <text evidence="1">Belongs to the constitutive coactivator of PPAR-gamma family.</text>
</comment>
<accession>A0A2R5LJ14</accession>
<dbReference type="GO" id="GO:0005634">
    <property type="term" value="C:nucleus"/>
    <property type="evidence" value="ECO:0007669"/>
    <property type="project" value="TreeGrafter"/>
</dbReference>
<name>A0A2R5LJ14_9ACAR</name>
<protein>
    <submittedName>
        <fullName evidence="2">Putative constitutive coactivator of peroxisome proliferator-activated receptor gamma</fullName>
    </submittedName>
</protein>
<keyword evidence="2" id="KW-0675">Receptor</keyword>
<reference evidence="2" key="1">
    <citation type="submission" date="2018-03" db="EMBL/GenBank/DDBJ databases">
        <title>The relapsing fever spirochete Borrelia turicatae persists in the highly oxidative environment of its soft-bodied tick vector.</title>
        <authorList>
            <person name="Bourret T.J."/>
            <person name="Boyle W.K."/>
            <person name="Valenzuela J.G."/>
            <person name="Oliveira F."/>
            <person name="Lopez J.E."/>
        </authorList>
    </citation>
    <scope>NUCLEOTIDE SEQUENCE</scope>
    <source>
        <strain evidence="2">Kansas strain/isolate</strain>
        <tissue evidence="2">Salivary glands</tissue>
    </source>
</reference>
<dbReference type="InterPro" id="IPR026784">
    <property type="entry name" value="Coact_PPARg"/>
</dbReference>
<dbReference type="EMBL" id="GGLE01005343">
    <property type="protein sequence ID" value="MBY09469.1"/>
    <property type="molecule type" value="Transcribed_RNA"/>
</dbReference>
<evidence type="ECO:0000313" key="2">
    <source>
        <dbReference type="EMBL" id="MBY09469.1"/>
    </source>
</evidence>
<sequence>MGVKGLQSFLERVVPGGCTELNIQERADAHRAHCPQGTRPTIVVDGLSLIRWIYSCATDYIFGGPWNDLCTAVKHFVQQFENAGISLVFIFDGCIPKVKMTEWVMRRSLRVKEVAEMYQKLHSGTWSPDYNNAYQCPSGTGYTFSFAVKFLTLCKVIRSVEDCDIEVARYAETHAECFAVLTQDSDFAIFNLHVTYLSVLHLNLECMTTRAYHGDALANHLGLDRKVLPLFACLAGNDSVNREMHLARFHGSLGYPVHQRFHLNACYKKLADVIRKEGWSLNLEPKVARKTGVPLHVLQHGISEYDLQQPPLCLRPPPEIDPESWCTAVKCYKDLGVFPGLLQILYGKELFLSETTEELLGPHIPPAYSCFRPLRRRVYWVLFGGRQSVEIIEHTAYPFDIGVRHERVSPTAFIPREAIPTLHELWSGQDNLQHVKWQLFYGCLGVRFSLADLAAIPARFVHLCCTVNIMLAARVVEQWEAMAFLVQAMVPPHIWSQCSQVKIERCRIHPRIVSLATYFMMGVQAVTTALSACGHPLPLEQALPWLYFDGKVFHVLYQELEAGRSVDSIFENNVQCLEVFYRLWRITSM</sequence>
<organism evidence="2">
    <name type="scientific">Ornithodoros turicata</name>
    <dbReference type="NCBI Taxonomy" id="34597"/>
    <lineage>
        <taxon>Eukaryota</taxon>
        <taxon>Metazoa</taxon>
        <taxon>Ecdysozoa</taxon>
        <taxon>Arthropoda</taxon>
        <taxon>Chelicerata</taxon>
        <taxon>Arachnida</taxon>
        <taxon>Acari</taxon>
        <taxon>Parasitiformes</taxon>
        <taxon>Ixodida</taxon>
        <taxon>Ixodoidea</taxon>
        <taxon>Argasidae</taxon>
        <taxon>Ornithodorinae</taxon>
        <taxon>Ornithodoros</taxon>
    </lineage>
</organism>
<dbReference type="AlphaFoldDB" id="A0A2R5LJ14"/>